<keyword evidence="4" id="KW-1003">Cell membrane</keyword>
<evidence type="ECO:0000313" key="12">
    <source>
        <dbReference type="Proteomes" id="UP000276886"/>
    </source>
</evidence>
<evidence type="ECO:0000313" key="11">
    <source>
        <dbReference type="EMBL" id="RMO26749.1"/>
    </source>
</evidence>
<evidence type="ECO:0000256" key="7">
    <source>
        <dbReference type="ARBA" id="ARBA00022927"/>
    </source>
</evidence>
<dbReference type="InterPro" id="IPR037682">
    <property type="entry name" value="TonB_C"/>
</dbReference>
<organism evidence="11 12">
    <name type="scientific">Pseudomonas syringae pv. pisi</name>
    <dbReference type="NCBI Taxonomy" id="59510"/>
    <lineage>
        <taxon>Bacteria</taxon>
        <taxon>Pseudomonadati</taxon>
        <taxon>Pseudomonadota</taxon>
        <taxon>Gammaproteobacteria</taxon>
        <taxon>Pseudomonadales</taxon>
        <taxon>Pseudomonadaceae</taxon>
        <taxon>Pseudomonas</taxon>
        <taxon>Pseudomonas syringae</taxon>
    </lineage>
</organism>
<keyword evidence="5" id="KW-0997">Cell inner membrane</keyword>
<evidence type="ECO:0000256" key="9">
    <source>
        <dbReference type="ARBA" id="ARBA00023136"/>
    </source>
</evidence>
<dbReference type="NCBIfam" id="TIGR01352">
    <property type="entry name" value="tonB_Cterm"/>
    <property type="match status" value="1"/>
</dbReference>
<evidence type="ECO:0000256" key="1">
    <source>
        <dbReference type="ARBA" id="ARBA00004383"/>
    </source>
</evidence>
<keyword evidence="7" id="KW-0653">Protein transport</keyword>
<evidence type="ECO:0000256" key="6">
    <source>
        <dbReference type="ARBA" id="ARBA00022692"/>
    </source>
</evidence>
<dbReference type="InterPro" id="IPR051045">
    <property type="entry name" value="TonB-dependent_transducer"/>
</dbReference>
<comment type="similarity">
    <text evidence="2">Belongs to the TonB family.</text>
</comment>
<keyword evidence="9" id="KW-0472">Membrane</keyword>
<evidence type="ECO:0000259" key="10">
    <source>
        <dbReference type="PROSITE" id="PS52015"/>
    </source>
</evidence>
<dbReference type="SUPFAM" id="SSF74653">
    <property type="entry name" value="TolA/TonB C-terminal domain"/>
    <property type="match status" value="1"/>
</dbReference>
<dbReference type="InterPro" id="IPR006260">
    <property type="entry name" value="TonB/TolA_C"/>
</dbReference>
<dbReference type="PANTHER" id="PTHR33446">
    <property type="entry name" value="PROTEIN TONB-RELATED"/>
    <property type="match status" value="1"/>
</dbReference>
<dbReference type="Gene3D" id="3.30.1150.10">
    <property type="match status" value="1"/>
</dbReference>
<evidence type="ECO:0000256" key="5">
    <source>
        <dbReference type="ARBA" id="ARBA00022519"/>
    </source>
</evidence>
<dbReference type="GO" id="GO:0031992">
    <property type="term" value="F:energy transducer activity"/>
    <property type="evidence" value="ECO:0007669"/>
    <property type="project" value="TreeGrafter"/>
</dbReference>
<dbReference type="AlphaFoldDB" id="A0A3M3U0L2"/>
<accession>A0A3M3U0L2</accession>
<dbReference type="GO" id="GO:0098797">
    <property type="term" value="C:plasma membrane protein complex"/>
    <property type="evidence" value="ECO:0007669"/>
    <property type="project" value="TreeGrafter"/>
</dbReference>
<keyword evidence="8" id="KW-1133">Transmembrane helix</keyword>
<name>A0A3M3U0L2_PSESJ</name>
<feature type="domain" description="TonB C-terminal" evidence="10">
    <location>
        <begin position="219"/>
        <end position="310"/>
    </location>
</feature>
<evidence type="ECO:0000256" key="8">
    <source>
        <dbReference type="ARBA" id="ARBA00022989"/>
    </source>
</evidence>
<gene>
    <name evidence="11" type="ORF">ALQ44_05069</name>
</gene>
<dbReference type="GO" id="GO:0055085">
    <property type="term" value="P:transmembrane transport"/>
    <property type="evidence" value="ECO:0007669"/>
    <property type="project" value="InterPro"/>
</dbReference>
<evidence type="ECO:0000256" key="4">
    <source>
        <dbReference type="ARBA" id="ARBA00022475"/>
    </source>
</evidence>
<comment type="caution">
    <text evidence="11">The sequence shown here is derived from an EMBL/GenBank/DDBJ whole genome shotgun (WGS) entry which is preliminary data.</text>
</comment>
<reference evidence="11 12" key="1">
    <citation type="submission" date="2018-08" db="EMBL/GenBank/DDBJ databases">
        <title>Recombination of ecologically and evolutionarily significant loci maintains genetic cohesion in the Pseudomonas syringae species complex.</title>
        <authorList>
            <person name="Dillon M."/>
            <person name="Thakur S."/>
            <person name="Almeida R.N.D."/>
            <person name="Weir B.S."/>
            <person name="Guttman D.S."/>
        </authorList>
    </citation>
    <scope>NUCLEOTIDE SEQUENCE [LARGE SCALE GENOMIC DNA]</scope>
    <source>
        <strain evidence="11 12">ICMP 2788</strain>
    </source>
</reference>
<proteinExistence type="inferred from homology"/>
<comment type="subcellular location">
    <subcellularLocation>
        <location evidence="1">Cell inner membrane</location>
        <topology evidence="1">Single-pass membrane protein</topology>
        <orientation evidence="1">Periplasmic side</orientation>
    </subcellularLocation>
</comment>
<dbReference type="EMBL" id="RBPQ01000157">
    <property type="protein sequence ID" value="RMO26749.1"/>
    <property type="molecule type" value="Genomic_DNA"/>
</dbReference>
<evidence type="ECO:0000256" key="3">
    <source>
        <dbReference type="ARBA" id="ARBA00022448"/>
    </source>
</evidence>
<sequence>MNPVMTACKATPVGAHAIVTNCLLDNFSLSRICHSSLLYSSDTYYEVPLPASDPTFAGNAPDVPGLPAWRKSIVDATLTPLLHLQPLPAGSASRLLRRGCAVTLVVAVHVLVLSMVTGSSTPVLAPQVIRTIYASVINEPTPAPVASAAPTPPPPVAPVAPAPAPVAVKPVARPRPAAKPQVMQPPVMAAATSAPATISTAAAAPVVTQIPVPPPQPKTLTRGVEYVHEPQPEYPDSAREEGHEGTVILRVLVDEHGKPGAVDIVRSSGFGNLDEAGRTAVRGALFKPHLEEGHAVSVYVIVPLRFQLDS</sequence>
<protein>
    <submittedName>
        <fullName evidence="11">Ferric siderophore uptake system, TonB protein</fullName>
    </submittedName>
</protein>
<dbReference type="GO" id="GO:0015031">
    <property type="term" value="P:protein transport"/>
    <property type="evidence" value="ECO:0007669"/>
    <property type="project" value="UniProtKB-KW"/>
</dbReference>
<keyword evidence="3" id="KW-0813">Transport</keyword>
<dbReference type="PROSITE" id="PS52015">
    <property type="entry name" value="TONB_CTD"/>
    <property type="match status" value="1"/>
</dbReference>
<keyword evidence="6" id="KW-0812">Transmembrane</keyword>
<dbReference type="Proteomes" id="UP000276886">
    <property type="component" value="Unassembled WGS sequence"/>
</dbReference>
<dbReference type="Pfam" id="PF03544">
    <property type="entry name" value="TonB_C"/>
    <property type="match status" value="1"/>
</dbReference>
<evidence type="ECO:0000256" key="2">
    <source>
        <dbReference type="ARBA" id="ARBA00006555"/>
    </source>
</evidence>
<dbReference type="PANTHER" id="PTHR33446:SF2">
    <property type="entry name" value="PROTEIN TONB"/>
    <property type="match status" value="1"/>
</dbReference>